<evidence type="ECO:0000313" key="1">
    <source>
        <dbReference type="EMBL" id="KAK3793191.1"/>
    </source>
</evidence>
<evidence type="ECO:0000313" key="2">
    <source>
        <dbReference type="Proteomes" id="UP001283361"/>
    </source>
</evidence>
<sequence>MRLDQLVSTHRISGIHNAEKVTILWRLLTRISVHRAGYAWTCCECLGDLWRHSTGVRLDQLVESTHEDLWHTPCRRASLDNQLVELTPPGSMPYTVEEKVWTNLPEFTYQDLWHTEYRRHAWTQLVEPSIRVSSQCSWTDYKKMILVLG</sequence>
<dbReference type="EMBL" id="JAWDGP010001274">
    <property type="protein sequence ID" value="KAK3793191.1"/>
    <property type="molecule type" value="Genomic_DNA"/>
</dbReference>
<organism evidence="1 2">
    <name type="scientific">Elysia crispata</name>
    <name type="common">lettuce slug</name>
    <dbReference type="NCBI Taxonomy" id="231223"/>
    <lineage>
        <taxon>Eukaryota</taxon>
        <taxon>Metazoa</taxon>
        <taxon>Spiralia</taxon>
        <taxon>Lophotrochozoa</taxon>
        <taxon>Mollusca</taxon>
        <taxon>Gastropoda</taxon>
        <taxon>Heterobranchia</taxon>
        <taxon>Euthyneura</taxon>
        <taxon>Panpulmonata</taxon>
        <taxon>Sacoglossa</taxon>
        <taxon>Placobranchoidea</taxon>
        <taxon>Plakobranchidae</taxon>
        <taxon>Elysia</taxon>
    </lineage>
</organism>
<gene>
    <name evidence="1" type="ORF">RRG08_066588</name>
</gene>
<keyword evidence="2" id="KW-1185">Reference proteome</keyword>
<proteinExistence type="predicted"/>
<name>A0AAE1ATT3_9GAST</name>
<accession>A0AAE1ATT3</accession>
<protein>
    <submittedName>
        <fullName evidence="1">Uncharacterized protein</fullName>
    </submittedName>
</protein>
<reference evidence="1" key="1">
    <citation type="journal article" date="2023" name="G3 (Bethesda)">
        <title>A reference genome for the long-term kleptoplast-retaining sea slug Elysia crispata morphotype clarki.</title>
        <authorList>
            <person name="Eastman K.E."/>
            <person name="Pendleton A.L."/>
            <person name="Shaikh M.A."/>
            <person name="Suttiyut T."/>
            <person name="Ogas R."/>
            <person name="Tomko P."/>
            <person name="Gavelis G."/>
            <person name="Widhalm J.R."/>
            <person name="Wisecaver J.H."/>
        </authorList>
    </citation>
    <scope>NUCLEOTIDE SEQUENCE</scope>
    <source>
        <strain evidence="1">ECLA1</strain>
    </source>
</reference>
<dbReference type="Proteomes" id="UP001283361">
    <property type="component" value="Unassembled WGS sequence"/>
</dbReference>
<dbReference type="AlphaFoldDB" id="A0AAE1ATT3"/>
<comment type="caution">
    <text evidence="1">The sequence shown here is derived from an EMBL/GenBank/DDBJ whole genome shotgun (WGS) entry which is preliminary data.</text>
</comment>